<dbReference type="InterPro" id="IPR038607">
    <property type="entry name" value="PhoD-like_sf"/>
</dbReference>
<evidence type="ECO:0008006" key="6">
    <source>
        <dbReference type="Google" id="ProtNLM"/>
    </source>
</evidence>
<reference evidence="4 5" key="1">
    <citation type="submission" date="2015-11" db="EMBL/GenBank/DDBJ databases">
        <title>Whole-Genome Sequence of Candidatus Oderbacter manganicum from the National Park Lower Oder Valley, Germany.</title>
        <authorList>
            <person name="Braun B."/>
            <person name="Liere K."/>
            <person name="Szewzyk U."/>
        </authorList>
    </citation>
    <scope>NUCLEOTIDE SEQUENCE [LARGE SCALE GENOMIC DNA]</scope>
    <source>
        <strain evidence="4 5">OTSz_A_272</strain>
    </source>
</reference>
<dbReference type="PANTHER" id="PTHR43606:SF2">
    <property type="entry name" value="ALKALINE PHOSPHATASE FAMILY PROTEIN (AFU_ORTHOLOGUE AFUA_5G03860)"/>
    <property type="match status" value="1"/>
</dbReference>
<dbReference type="STRING" id="1759059.ATE48_10955"/>
<dbReference type="PANTHER" id="PTHR43606">
    <property type="entry name" value="PHOSPHATASE, PUTATIVE (AFU_ORTHOLOGUE AFUA_6G08710)-RELATED"/>
    <property type="match status" value="1"/>
</dbReference>
<feature type="signal peptide" evidence="1">
    <location>
        <begin position="1"/>
        <end position="23"/>
    </location>
</feature>
<evidence type="ECO:0000259" key="3">
    <source>
        <dbReference type="Pfam" id="PF16655"/>
    </source>
</evidence>
<protein>
    <recommendedName>
        <fullName evidence="6">Alkaline phosphatase</fullName>
    </recommendedName>
</protein>
<dbReference type="InterPro" id="IPR032093">
    <property type="entry name" value="PhoD_N"/>
</dbReference>
<dbReference type="InterPro" id="IPR052900">
    <property type="entry name" value="Phospholipid_Metab_Enz"/>
</dbReference>
<evidence type="ECO:0000313" key="4">
    <source>
        <dbReference type="EMBL" id="ANP46397.1"/>
    </source>
</evidence>
<dbReference type="CDD" id="cd07389">
    <property type="entry name" value="MPP_PhoD"/>
    <property type="match status" value="1"/>
</dbReference>
<dbReference type="InParanoid" id="A0A1B1AIK1"/>
<accession>A0A1B1AIK1</accession>
<dbReference type="RefSeq" id="WP_066771416.1">
    <property type="nucleotide sequence ID" value="NZ_CP013244.1"/>
</dbReference>
<dbReference type="InterPro" id="IPR029052">
    <property type="entry name" value="Metallo-depent_PP-like"/>
</dbReference>
<dbReference type="Pfam" id="PF16655">
    <property type="entry name" value="PhoD_N"/>
    <property type="match status" value="1"/>
</dbReference>
<dbReference type="InterPro" id="IPR018946">
    <property type="entry name" value="PhoD-like_MPP"/>
</dbReference>
<dbReference type="Gene3D" id="3.60.21.70">
    <property type="entry name" value="PhoD-like phosphatase"/>
    <property type="match status" value="1"/>
</dbReference>
<dbReference type="EMBL" id="CP013244">
    <property type="protein sequence ID" value="ANP46397.1"/>
    <property type="molecule type" value="Genomic_DNA"/>
</dbReference>
<proteinExistence type="predicted"/>
<dbReference type="AlphaFoldDB" id="A0A1B1AIK1"/>
<dbReference type="Proteomes" id="UP000092498">
    <property type="component" value="Chromosome"/>
</dbReference>
<keyword evidence="1" id="KW-0732">Signal</keyword>
<dbReference type="OrthoDB" id="327733at2"/>
<feature type="domain" description="Phospholipase D N-terminal" evidence="3">
    <location>
        <begin position="33"/>
        <end position="118"/>
    </location>
</feature>
<sequence length="549" mass="59655">MLIARRGLLFAGATAVMTRPAWAQALSHGAFTHGVASGDPLTDGVILWTRFVGGDGRIAWEVSEDESFARIAARGEAQATPVSDFCVKVDTRGLQPGRQYFYRFLAGSGPSLVGRTRTAPSGADSLSVGLASCANYAFGHFHAYGHMAARDDIELVLHTGDYIYEYGADEYPSTELAVAGRAFDPDHEIVTLDDYYRRYQQYHTDPNLLALRAAKPIAATWDDHEIANDATSTGAQNHQRNEGLYADRVAAASKAYFDWMPIRRPDETRARLYRSLDWGDVARIVLLDTRYIGRVRQLDYRRGLGLRLLSDGAGTEAAVAEFRTQLLDPARTLLGGEQEAWVAETFAASKQRGQTWQVVAQQIAMGEQIIGAGAAAMVSPEAHSNVRRYVTVAERLGRMHMPWNLDAWDGYPAARDRFLQTCTAHATNAVILGGDSHNTWINNLAAPNDASRMAAIEFAGASVTSPGLEQAMAAGAPGAREAMMRSANPHLAWCDVTNRGYGALKFTRSACEAEWVAFANVRDAEAPAPTITRMSATPSAQGGPGPWTI</sequence>
<dbReference type="SUPFAM" id="SSF56300">
    <property type="entry name" value="Metallo-dependent phosphatases"/>
    <property type="match status" value="1"/>
</dbReference>
<keyword evidence="5" id="KW-1185">Reference proteome</keyword>
<gene>
    <name evidence="4" type="ORF">ATE48_10955</name>
</gene>
<feature type="domain" description="PhoD-like phosphatase metallophosphatase" evidence="2">
    <location>
        <begin position="130"/>
        <end position="515"/>
    </location>
</feature>
<evidence type="ECO:0000256" key="1">
    <source>
        <dbReference type="SAM" id="SignalP"/>
    </source>
</evidence>
<evidence type="ECO:0000313" key="5">
    <source>
        <dbReference type="Proteomes" id="UP000092498"/>
    </source>
</evidence>
<name>A0A1B1AIK1_9PROT</name>
<dbReference type="KEGG" id="cbot:ATE48_10955"/>
<feature type="chain" id="PRO_5008518871" description="Alkaline phosphatase" evidence="1">
    <location>
        <begin position="24"/>
        <end position="549"/>
    </location>
</feature>
<dbReference type="Gene3D" id="2.60.40.380">
    <property type="entry name" value="Purple acid phosphatase-like, N-terminal"/>
    <property type="match status" value="1"/>
</dbReference>
<organism evidence="4 5">
    <name type="scientific">Candidatus Viadribacter manganicus</name>
    <dbReference type="NCBI Taxonomy" id="1759059"/>
    <lineage>
        <taxon>Bacteria</taxon>
        <taxon>Pseudomonadati</taxon>
        <taxon>Pseudomonadota</taxon>
        <taxon>Alphaproteobacteria</taxon>
        <taxon>Hyphomonadales</taxon>
        <taxon>Hyphomonadaceae</taxon>
        <taxon>Candidatus Viadribacter</taxon>
    </lineage>
</organism>
<dbReference type="Pfam" id="PF09423">
    <property type="entry name" value="PhoD"/>
    <property type="match status" value="1"/>
</dbReference>
<evidence type="ECO:0000259" key="2">
    <source>
        <dbReference type="Pfam" id="PF09423"/>
    </source>
</evidence>